<feature type="repeat" description="TPR" evidence="1">
    <location>
        <begin position="731"/>
        <end position="764"/>
    </location>
</feature>
<dbReference type="GO" id="GO:0097363">
    <property type="term" value="F:protein O-acetylglucosaminyltransferase activity"/>
    <property type="evidence" value="ECO:0007669"/>
    <property type="project" value="TreeGrafter"/>
</dbReference>
<keyword evidence="1" id="KW-0802">TPR repeat</keyword>
<feature type="transmembrane region" description="Helical" evidence="2">
    <location>
        <begin position="281"/>
        <end position="306"/>
    </location>
</feature>
<feature type="transmembrane region" description="Helical" evidence="2">
    <location>
        <begin position="192"/>
        <end position="211"/>
    </location>
</feature>
<feature type="transmembrane region" description="Helical" evidence="2">
    <location>
        <begin position="30"/>
        <end position="54"/>
    </location>
</feature>
<feature type="transmembrane region" description="Helical" evidence="2">
    <location>
        <begin position="223"/>
        <end position="241"/>
    </location>
</feature>
<keyword evidence="2" id="KW-0812">Transmembrane</keyword>
<dbReference type="PROSITE" id="PS50005">
    <property type="entry name" value="TPR"/>
    <property type="match status" value="2"/>
</dbReference>
<dbReference type="AlphaFoldDB" id="A0A1G2S6X8"/>
<dbReference type="InterPro" id="IPR037919">
    <property type="entry name" value="OGT"/>
</dbReference>
<feature type="transmembrane region" description="Helical" evidence="2">
    <location>
        <begin position="469"/>
        <end position="490"/>
    </location>
</feature>
<keyword evidence="2" id="KW-1133">Transmembrane helix</keyword>
<feature type="transmembrane region" description="Helical" evidence="2">
    <location>
        <begin position="433"/>
        <end position="457"/>
    </location>
</feature>
<feature type="transmembrane region" description="Helical" evidence="2">
    <location>
        <begin position="60"/>
        <end position="76"/>
    </location>
</feature>
<protein>
    <submittedName>
        <fullName evidence="3">Uncharacterized protein</fullName>
    </submittedName>
</protein>
<keyword evidence="2" id="KW-0472">Membrane</keyword>
<comment type="caution">
    <text evidence="3">The sequence shown here is derived from an EMBL/GenBank/DDBJ whole genome shotgun (WGS) entry which is preliminary data.</text>
</comment>
<feature type="transmembrane region" description="Helical" evidence="2">
    <location>
        <begin position="88"/>
        <end position="107"/>
    </location>
</feature>
<evidence type="ECO:0000256" key="2">
    <source>
        <dbReference type="SAM" id="Phobius"/>
    </source>
</evidence>
<reference evidence="3 4" key="1">
    <citation type="journal article" date="2016" name="Nat. Commun.">
        <title>Thousands of microbial genomes shed light on interconnected biogeochemical processes in an aquifer system.</title>
        <authorList>
            <person name="Anantharaman K."/>
            <person name="Brown C.T."/>
            <person name="Hug L.A."/>
            <person name="Sharon I."/>
            <person name="Castelle C.J."/>
            <person name="Probst A.J."/>
            <person name="Thomas B.C."/>
            <person name="Singh A."/>
            <person name="Wilkins M.J."/>
            <person name="Karaoz U."/>
            <person name="Brodie E.L."/>
            <person name="Williams K.H."/>
            <person name="Hubbard S.S."/>
            <person name="Banfield J.F."/>
        </authorList>
    </citation>
    <scope>NUCLEOTIDE SEQUENCE [LARGE SCALE GENOMIC DNA]</scope>
</reference>
<dbReference type="GO" id="GO:0006493">
    <property type="term" value="P:protein O-linked glycosylation"/>
    <property type="evidence" value="ECO:0007669"/>
    <property type="project" value="InterPro"/>
</dbReference>
<feature type="transmembrane region" description="Helical" evidence="2">
    <location>
        <begin position="150"/>
        <end position="172"/>
    </location>
</feature>
<proteinExistence type="predicted"/>
<dbReference type="InterPro" id="IPR019734">
    <property type="entry name" value="TPR_rpt"/>
</dbReference>
<dbReference type="Pfam" id="PF14559">
    <property type="entry name" value="TPR_19"/>
    <property type="match status" value="1"/>
</dbReference>
<evidence type="ECO:0000313" key="3">
    <source>
        <dbReference type="EMBL" id="OHA80747.1"/>
    </source>
</evidence>
<evidence type="ECO:0000256" key="1">
    <source>
        <dbReference type="PROSITE-ProRule" id="PRU00339"/>
    </source>
</evidence>
<dbReference type="EMBL" id="MHUT01000015">
    <property type="protein sequence ID" value="OHA80747.1"/>
    <property type="molecule type" value="Genomic_DNA"/>
</dbReference>
<sequence length="802" mass="88953">MEEENKNEAGAGNGRLNVLRRFMSADLDAASFRVLLFVIFLLPFFALPFGIFAVDFNKAMLWYIGISLASIFFLLARFNKRNTLFPRSFLLSSMFFVAFAWLIASLFSNNTALSLAGMGYETGTFAFFLFLAITAFLVSVLHRSVERITLLYGIIFVSALILFVVQFLHTGFGVPLPPWEMFSSRVSGLLGNWNDLGIFFGLIAILSLSCLEFMNGEKGVRTFLWTVLITSLSAVFFVNFLKLQLVLGIFVLALLVYRLVVPVHMVEGAEVKKYAFLRPSFFVFIAIVIFGLLNNAIGGLVAPLGIQFSQVYPSWGATLGVIKSVLSHDLFFGSGPNTFSYDWFIFRPDVVSNTIFWNTPFQSGVGRLPSMVAEAGVLGGVALITFIFSLAYKAKTVVSYKEQNLKRMLLASSFFGSVYLWVFVIIYVPGFLISALAGIFTGVLISSVNLANGVALGEMQFEKGTKKSYVFYSIIVILIGGFVCSIYLAGTRYVAGYFYSAALKEASVKNNLDKADVYLKRATMLAPQDVYFRSATEISLAKLRQLFARLNETNNPTDTEKAQFNNVLKETVQNAQNATRANPLDAENWMELGKVYETIILFDTEKLKASAISAYMEALRVSPHNPTPLLALARVELQTGNQGKALEYLNESIKIKSDFTAGHIMRAQVSATKGKLSEAISELEQTVLANPNNPENGNIILYIGILYYQDGYYERAQNIFEKLVSANSNFLDARYALGLVYDKRGRIEDAIAQFEAINTLVPENNEVQTVLNNLRTGRGALGNIVAPEPEPEVSTKKSVNKK</sequence>
<dbReference type="SUPFAM" id="SSF48452">
    <property type="entry name" value="TPR-like"/>
    <property type="match status" value="2"/>
</dbReference>
<feature type="transmembrane region" description="Helical" evidence="2">
    <location>
        <begin position="247"/>
        <end position="269"/>
    </location>
</feature>
<dbReference type="PANTHER" id="PTHR44366:SF1">
    <property type="entry name" value="UDP-N-ACETYLGLUCOSAMINE--PEPTIDE N-ACETYLGLUCOSAMINYLTRANSFERASE 110 KDA SUBUNIT"/>
    <property type="match status" value="1"/>
</dbReference>
<dbReference type="Proteomes" id="UP000179118">
    <property type="component" value="Unassembled WGS sequence"/>
</dbReference>
<dbReference type="Pfam" id="PF13432">
    <property type="entry name" value="TPR_16"/>
    <property type="match status" value="1"/>
</dbReference>
<dbReference type="SMART" id="SM00028">
    <property type="entry name" value="TPR"/>
    <property type="match status" value="4"/>
</dbReference>
<gene>
    <name evidence="3" type="ORF">A3D51_03860</name>
</gene>
<accession>A0A1G2S6X8</accession>
<feature type="repeat" description="TPR" evidence="1">
    <location>
        <begin position="697"/>
        <end position="730"/>
    </location>
</feature>
<feature type="transmembrane region" description="Helical" evidence="2">
    <location>
        <begin position="119"/>
        <end position="138"/>
    </location>
</feature>
<organism evidence="3 4">
    <name type="scientific">Candidatus Yonathbacteria bacterium RIFCSPHIGHO2_02_FULL_44_14</name>
    <dbReference type="NCBI Taxonomy" id="1802724"/>
    <lineage>
        <taxon>Bacteria</taxon>
        <taxon>Candidatus Yonathiibacteriota</taxon>
    </lineage>
</organism>
<dbReference type="InterPro" id="IPR011990">
    <property type="entry name" value="TPR-like_helical_dom_sf"/>
</dbReference>
<feature type="transmembrane region" description="Helical" evidence="2">
    <location>
        <begin position="408"/>
        <end position="427"/>
    </location>
</feature>
<evidence type="ECO:0000313" key="4">
    <source>
        <dbReference type="Proteomes" id="UP000179118"/>
    </source>
</evidence>
<feature type="transmembrane region" description="Helical" evidence="2">
    <location>
        <begin position="371"/>
        <end position="392"/>
    </location>
</feature>
<name>A0A1G2S6X8_9BACT</name>
<dbReference type="Gene3D" id="1.25.40.10">
    <property type="entry name" value="Tetratricopeptide repeat domain"/>
    <property type="match status" value="1"/>
</dbReference>
<dbReference type="PANTHER" id="PTHR44366">
    <property type="entry name" value="UDP-N-ACETYLGLUCOSAMINE--PEPTIDE N-ACETYLGLUCOSAMINYLTRANSFERASE 110 KDA SUBUNIT"/>
    <property type="match status" value="1"/>
</dbReference>